<dbReference type="InterPro" id="IPR011008">
    <property type="entry name" value="Dimeric_a/b-barrel"/>
</dbReference>
<dbReference type="PROSITE" id="PS50956">
    <property type="entry name" value="HTH_ASNC_2"/>
    <property type="match status" value="1"/>
</dbReference>
<comment type="caution">
    <text evidence="5">The sequence shown here is derived from an EMBL/GenBank/DDBJ whole genome shotgun (WGS) entry which is preliminary data.</text>
</comment>
<keyword evidence="1" id="KW-0805">Transcription regulation</keyword>
<evidence type="ECO:0000259" key="4">
    <source>
        <dbReference type="PROSITE" id="PS50956"/>
    </source>
</evidence>
<sequence>MNKLDNALLNLLLKDGRMSYADMARELDISRAHARDRVQQLVESGVIEQFTAVVNPSKLGKVISTFVDLKVAPHAIEGMAAELAECHEVINLYIMSDLRSLHMHTLTDSQEIFDRFAREHILGRPEVISVNCTTLLSRVKHGRGGAKI</sequence>
<dbReference type="Gene3D" id="1.10.10.10">
    <property type="entry name" value="Winged helix-like DNA-binding domain superfamily/Winged helix DNA-binding domain"/>
    <property type="match status" value="1"/>
</dbReference>
<evidence type="ECO:0000256" key="2">
    <source>
        <dbReference type="ARBA" id="ARBA00023125"/>
    </source>
</evidence>
<dbReference type="InterPro" id="IPR019888">
    <property type="entry name" value="Tscrpt_reg_AsnC-like"/>
</dbReference>
<dbReference type="Proteomes" id="UP000466024">
    <property type="component" value="Unassembled WGS sequence"/>
</dbReference>
<dbReference type="SUPFAM" id="SSF54909">
    <property type="entry name" value="Dimeric alpha+beta barrel"/>
    <property type="match status" value="1"/>
</dbReference>
<dbReference type="EMBL" id="VTPX01000001">
    <property type="protein sequence ID" value="KAA0020353.1"/>
    <property type="molecule type" value="Genomic_DNA"/>
</dbReference>
<accession>A0A640WI81</accession>
<organism evidence="5 6">
    <name type="scientific">Salinicola corii</name>
    <dbReference type="NCBI Taxonomy" id="2606937"/>
    <lineage>
        <taxon>Bacteria</taxon>
        <taxon>Pseudomonadati</taxon>
        <taxon>Pseudomonadota</taxon>
        <taxon>Gammaproteobacteria</taxon>
        <taxon>Oceanospirillales</taxon>
        <taxon>Halomonadaceae</taxon>
        <taxon>Salinicola</taxon>
    </lineage>
</organism>
<dbReference type="Gene3D" id="3.30.70.920">
    <property type="match status" value="1"/>
</dbReference>
<keyword evidence="6" id="KW-1185">Reference proteome</keyword>
<gene>
    <name evidence="5" type="ORF">F0A16_00650</name>
</gene>
<dbReference type="Pfam" id="PF13412">
    <property type="entry name" value="HTH_24"/>
    <property type="match status" value="1"/>
</dbReference>
<name>A0A640WI81_9GAMM</name>
<protein>
    <submittedName>
        <fullName evidence="5">Lrp/AsnC family transcriptional regulator</fullName>
    </submittedName>
</protein>
<evidence type="ECO:0000256" key="1">
    <source>
        <dbReference type="ARBA" id="ARBA00023015"/>
    </source>
</evidence>
<dbReference type="AlphaFoldDB" id="A0A640WI81"/>
<keyword evidence="2" id="KW-0238">DNA-binding</keyword>
<dbReference type="SMART" id="SM00344">
    <property type="entry name" value="HTH_ASNC"/>
    <property type="match status" value="1"/>
</dbReference>
<dbReference type="InterPro" id="IPR000485">
    <property type="entry name" value="AsnC-type_HTH_dom"/>
</dbReference>
<dbReference type="GO" id="GO:0005829">
    <property type="term" value="C:cytosol"/>
    <property type="evidence" value="ECO:0007669"/>
    <property type="project" value="TreeGrafter"/>
</dbReference>
<evidence type="ECO:0000256" key="3">
    <source>
        <dbReference type="ARBA" id="ARBA00023163"/>
    </source>
</evidence>
<dbReference type="RefSeq" id="WP_149433479.1">
    <property type="nucleotide sequence ID" value="NZ_VTPX01000001.1"/>
</dbReference>
<keyword evidence="3" id="KW-0804">Transcription</keyword>
<dbReference type="SUPFAM" id="SSF46785">
    <property type="entry name" value="Winged helix' DNA-binding domain"/>
    <property type="match status" value="1"/>
</dbReference>
<dbReference type="InterPro" id="IPR036390">
    <property type="entry name" value="WH_DNA-bd_sf"/>
</dbReference>
<feature type="domain" description="HTH asnC-type" evidence="4">
    <location>
        <begin position="1"/>
        <end position="62"/>
    </location>
</feature>
<dbReference type="PANTHER" id="PTHR30154:SF34">
    <property type="entry name" value="TRANSCRIPTIONAL REGULATOR AZLB"/>
    <property type="match status" value="1"/>
</dbReference>
<proteinExistence type="predicted"/>
<evidence type="ECO:0000313" key="5">
    <source>
        <dbReference type="EMBL" id="KAA0020353.1"/>
    </source>
</evidence>
<dbReference type="GO" id="GO:0043565">
    <property type="term" value="F:sequence-specific DNA binding"/>
    <property type="evidence" value="ECO:0007669"/>
    <property type="project" value="InterPro"/>
</dbReference>
<reference evidence="5 6" key="1">
    <citation type="submission" date="2019-08" db="EMBL/GenBank/DDBJ databases">
        <title>Bioinformatics analysis of the strain L3 and L5.</title>
        <authorList>
            <person name="Li X."/>
        </authorList>
    </citation>
    <scope>NUCLEOTIDE SEQUENCE [LARGE SCALE GENOMIC DNA]</scope>
    <source>
        <strain evidence="5 6">L3</strain>
    </source>
</reference>
<dbReference type="InterPro" id="IPR036388">
    <property type="entry name" value="WH-like_DNA-bd_sf"/>
</dbReference>
<evidence type="ECO:0000313" key="6">
    <source>
        <dbReference type="Proteomes" id="UP000466024"/>
    </source>
</evidence>
<dbReference type="PANTHER" id="PTHR30154">
    <property type="entry name" value="LEUCINE-RESPONSIVE REGULATORY PROTEIN"/>
    <property type="match status" value="1"/>
</dbReference>
<dbReference type="GO" id="GO:0043200">
    <property type="term" value="P:response to amino acid"/>
    <property type="evidence" value="ECO:0007669"/>
    <property type="project" value="TreeGrafter"/>
</dbReference>
<dbReference type="PRINTS" id="PR00033">
    <property type="entry name" value="HTHASNC"/>
</dbReference>